<accession>A0A7X0SLR9</accession>
<reference evidence="2 3" key="1">
    <citation type="submission" date="2020-08" db="EMBL/GenBank/DDBJ databases">
        <title>Cohnella phylogeny.</title>
        <authorList>
            <person name="Dunlap C."/>
        </authorList>
    </citation>
    <scope>NUCLEOTIDE SEQUENCE [LARGE SCALE GENOMIC DNA]</scope>
    <source>
        <strain evidence="2 3">CBP 2801</strain>
    </source>
</reference>
<dbReference type="RefSeq" id="WP_185129899.1">
    <property type="nucleotide sequence ID" value="NZ_JACJVO010000018.1"/>
</dbReference>
<keyword evidence="3" id="KW-1185">Reference proteome</keyword>
<protein>
    <submittedName>
        <fullName evidence="2">Uncharacterized protein</fullName>
    </submittedName>
</protein>
<feature type="region of interest" description="Disordered" evidence="1">
    <location>
        <begin position="79"/>
        <end position="108"/>
    </location>
</feature>
<name>A0A7X0SLR9_9BACL</name>
<feature type="compositionally biased region" description="Low complexity" evidence="1">
    <location>
        <begin position="85"/>
        <end position="97"/>
    </location>
</feature>
<evidence type="ECO:0000256" key="1">
    <source>
        <dbReference type="SAM" id="MobiDB-lite"/>
    </source>
</evidence>
<evidence type="ECO:0000313" key="2">
    <source>
        <dbReference type="EMBL" id="MBB6732229.1"/>
    </source>
</evidence>
<dbReference type="EMBL" id="JACJVO010000018">
    <property type="protein sequence ID" value="MBB6732229.1"/>
    <property type="molecule type" value="Genomic_DNA"/>
</dbReference>
<gene>
    <name evidence="2" type="ORF">H7C18_15010</name>
</gene>
<sequence>MAEELERQTGWTVRFSPSIRQDQLVQLARTLLGPALTGNPSIHLQDRQLAVEAEPGSDWEAIQRQFQGTTGYRLTLKRKEGGAGSASASAEDGGTAALPPAGRQPMEVNRAQQEVKLWQREIAASRRSAAATGKRWSS</sequence>
<organism evidence="2 3">
    <name type="scientific">Cohnella zeiphila</name>
    <dbReference type="NCBI Taxonomy" id="2761120"/>
    <lineage>
        <taxon>Bacteria</taxon>
        <taxon>Bacillati</taxon>
        <taxon>Bacillota</taxon>
        <taxon>Bacilli</taxon>
        <taxon>Bacillales</taxon>
        <taxon>Paenibacillaceae</taxon>
        <taxon>Cohnella</taxon>
    </lineage>
</organism>
<dbReference type="AlphaFoldDB" id="A0A7X0SLR9"/>
<proteinExistence type="predicted"/>
<comment type="caution">
    <text evidence="2">The sequence shown here is derived from an EMBL/GenBank/DDBJ whole genome shotgun (WGS) entry which is preliminary data.</text>
</comment>
<evidence type="ECO:0000313" key="3">
    <source>
        <dbReference type="Proteomes" id="UP000564644"/>
    </source>
</evidence>
<dbReference type="Proteomes" id="UP000564644">
    <property type="component" value="Unassembled WGS sequence"/>
</dbReference>